<feature type="region of interest" description="Disordered" evidence="1">
    <location>
        <begin position="96"/>
        <end position="130"/>
    </location>
</feature>
<organism evidence="2 3">
    <name type="scientific">Podospora pseudopauciseta</name>
    <dbReference type="NCBI Taxonomy" id="2093780"/>
    <lineage>
        <taxon>Eukaryota</taxon>
        <taxon>Fungi</taxon>
        <taxon>Dikarya</taxon>
        <taxon>Ascomycota</taxon>
        <taxon>Pezizomycotina</taxon>
        <taxon>Sordariomycetes</taxon>
        <taxon>Sordariomycetidae</taxon>
        <taxon>Sordariales</taxon>
        <taxon>Podosporaceae</taxon>
        <taxon>Podospora</taxon>
    </lineage>
</organism>
<evidence type="ECO:0000256" key="1">
    <source>
        <dbReference type="SAM" id="MobiDB-lite"/>
    </source>
</evidence>
<dbReference type="GeneID" id="87931646"/>
<name>A0ABR0HHM0_9PEZI</name>
<sequence length="182" mass="20449">MWTPVYYTKDTWCWDTAGSVDSGLVGDGIPSWFRVRLECIADMQTSNCDSTGSIPLIQEQHRLYPYVEPSQHFQKQSIQPLPEPYNIAPDNIPSFISHHQPSSIPSKPRPFKQTNSTSPSLQSSQKFQGRQCKRSDQTAISICLNSPHLQYHPINPNKSPDPGISKAVTYSISYTTTVILLP</sequence>
<dbReference type="EMBL" id="JAFFHB010000004">
    <property type="protein sequence ID" value="KAK4667362.1"/>
    <property type="molecule type" value="Genomic_DNA"/>
</dbReference>
<evidence type="ECO:0000313" key="3">
    <source>
        <dbReference type="Proteomes" id="UP001326199"/>
    </source>
</evidence>
<proteinExistence type="predicted"/>
<protein>
    <submittedName>
        <fullName evidence="2">Uncharacterized protein</fullName>
    </submittedName>
</protein>
<evidence type="ECO:0000313" key="2">
    <source>
        <dbReference type="EMBL" id="KAK4667362.1"/>
    </source>
</evidence>
<reference evidence="2 3" key="1">
    <citation type="journal article" date="2023" name="bioRxiv">
        <title>High-quality genome assemblies of four members of thePodospora anserinaspecies complex.</title>
        <authorList>
            <person name="Ament-Velasquez S.L."/>
            <person name="Vogan A.A."/>
            <person name="Wallerman O."/>
            <person name="Hartmann F."/>
            <person name="Gautier V."/>
            <person name="Silar P."/>
            <person name="Giraud T."/>
            <person name="Johannesson H."/>
        </authorList>
    </citation>
    <scope>NUCLEOTIDE SEQUENCE [LARGE SCALE GENOMIC DNA]</scope>
    <source>
        <strain evidence="2 3">CBS 411.78</strain>
    </source>
</reference>
<dbReference type="Proteomes" id="UP001326199">
    <property type="component" value="Unassembled WGS sequence"/>
</dbReference>
<comment type="caution">
    <text evidence="2">The sequence shown here is derived from an EMBL/GenBank/DDBJ whole genome shotgun (WGS) entry which is preliminary data.</text>
</comment>
<gene>
    <name evidence="2" type="ORF">QC763_308555</name>
</gene>
<accession>A0ABR0HHM0</accession>
<dbReference type="RefSeq" id="XP_062767328.1">
    <property type="nucleotide sequence ID" value="XM_062911303.1"/>
</dbReference>
<feature type="compositionally biased region" description="Polar residues" evidence="1">
    <location>
        <begin position="112"/>
        <end position="128"/>
    </location>
</feature>
<keyword evidence="3" id="KW-1185">Reference proteome</keyword>